<feature type="transmembrane region" description="Helical" evidence="3">
    <location>
        <begin position="329"/>
        <end position="347"/>
    </location>
</feature>
<dbReference type="Gene3D" id="1.25.10.10">
    <property type="entry name" value="Leucine-rich Repeat Variant"/>
    <property type="match status" value="2"/>
</dbReference>
<protein>
    <submittedName>
        <fullName evidence="4">Uncharacterized protein</fullName>
    </submittedName>
</protein>
<feature type="compositionally biased region" description="Basic and acidic residues" evidence="2">
    <location>
        <begin position="491"/>
        <end position="514"/>
    </location>
</feature>
<feature type="compositionally biased region" description="Polar residues" evidence="2">
    <location>
        <begin position="466"/>
        <end position="489"/>
    </location>
</feature>
<accession>A0A0D9QLJ1</accession>
<feature type="transmembrane region" description="Helical" evidence="3">
    <location>
        <begin position="826"/>
        <end position="846"/>
    </location>
</feature>
<keyword evidence="3" id="KW-1133">Transmembrane helix</keyword>
<proteinExistence type="predicted"/>
<evidence type="ECO:0000313" key="4">
    <source>
        <dbReference type="EMBL" id="KJP86571.1"/>
    </source>
</evidence>
<organism evidence="4 5">
    <name type="scientific">Plasmodium fragile</name>
    <dbReference type="NCBI Taxonomy" id="5857"/>
    <lineage>
        <taxon>Eukaryota</taxon>
        <taxon>Sar</taxon>
        <taxon>Alveolata</taxon>
        <taxon>Apicomplexa</taxon>
        <taxon>Aconoidasida</taxon>
        <taxon>Haemosporida</taxon>
        <taxon>Plasmodiidae</taxon>
        <taxon>Plasmodium</taxon>
        <taxon>Plasmodium (Plasmodium)</taxon>
    </lineage>
</organism>
<evidence type="ECO:0000313" key="5">
    <source>
        <dbReference type="Proteomes" id="UP000054561"/>
    </source>
</evidence>
<feature type="compositionally biased region" description="Basic and acidic residues" evidence="2">
    <location>
        <begin position="661"/>
        <end position="685"/>
    </location>
</feature>
<dbReference type="OMA" id="NFFFYKK"/>
<dbReference type="GO" id="GO:0019888">
    <property type="term" value="F:protein phosphatase regulator activity"/>
    <property type="evidence" value="ECO:0007669"/>
    <property type="project" value="TreeGrafter"/>
</dbReference>
<dbReference type="InterPro" id="IPR011989">
    <property type="entry name" value="ARM-like"/>
</dbReference>
<dbReference type="RefSeq" id="XP_012336800.1">
    <property type="nucleotide sequence ID" value="XM_012481377.1"/>
</dbReference>
<feature type="compositionally biased region" description="Basic and acidic residues" evidence="2">
    <location>
        <begin position="429"/>
        <end position="438"/>
    </location>
</feature>
<evidence type="ECO:0000256" key="2">
    <source>
        <dbReference type="SAM" id="MobiDB-lite"/>
    </source>
</evidence>
<evidence type="ECO:0000256" key="3">
    <source>
        <dbReference type="SAM" id="Phobius"/>
    </source>
</evidence>
<dbReference type="EMBL" id="KQ001690">
    <property type="protein sequence ID" value="KJP86571.1"/>
    <property type="molecule type" value="Genomic_DNA"/>
</dbReference>
<feature type="region of interest" description="Disordered" evidence="2">
    <location>
        <begin position="400"/>
        <end position="514"/>
    </location>
</feature>
<reference evidence="4 5" key="1">
    <citation type="submission" date="2014-03" db="EMBL/GenBank/DDBJ databases">
        <title>The Genome Sequence of Plasmodium fragile nilgiri.</title>
        <authorList>
            <consortium name="The Broad Institute Genomics Platform"/>
            <consortium name="The Broad Institute Genome Sequencing Center for Infectious Disease"/>
            <person name="Neafsey D."/>
            <person name="Duraisingh M."/>
            <person name="Young S.K."/>
            <person name="Zeng Q."/>
            <person name="Gargeya S."/>
            <person name="Abouelleil A."/>
            <person name="Alvarado L."/>
            <person name="Chapman S.B."/>
            <person name="Gainer-Dewar J."/>
            <person name="Goldberg J."/>
            <person name="Griggs A."/>
            <person name="Gujja S."/>
            <person name="Hansen M."/>
            <person name="Howarth C."/>
            <person name="Imamovic A."/>
            <person name="Larimer J."/>
            <person name="Pearson M."/>
            <person name="Poon T.W."/>
            <person name="Priest M."/>
            <person name="Roberts A."/>
            <person name="Saif S."/>
            <person name="Shea T."/>
            <person name="Sykes S."/>
            <person name="Wortman J."/>
            <person name="Nusbaum C."/>
            <person name="Birren B."/>
        </authorList>
    </citation>
    <scope>NUCLEOTIDE SEQUENCE [LARGE SCALE GENOMIC DNA]</scope>
    <source>
        <strain evidence="5">nilgiri</strain>
    </source>
</reference>
<evidence type="ECO:0000256" key="1">
    <source>
        <dbReference type="ARBA" id="ARBA00022737"/>
    </source>
</evidence>
<dbReference type="PANTHER" id="PTHR10648">
    <property type="entry name" value="SERINE/THREONINE-PROTEIN PHOSPHATASE PP2A 65 KDA REGULATORY SUBUNIT"/>
    <property type="match status" value="1"/>
</dbReference>
<dbReference type="Proteomes" id="UP000054561">
    <property type="component" value="Unassembled WGS sequence"/>
</dbReference>
<keyword evidence="3" id="KW-0812">Transmembrane</keyword>
<keyword evidence="5" id="KW-1185">Reference proteome</keyword>
<dbReference type="VEuPathDB" id="PlasmoDB:AK88_03767"/>
<feature type="region of interest" description="Disordered" evidence="2">
    <location>
        <begin position="1364"/>
        <end position="1401"/>
    </location>
</feature>
<feature type="compositionally biased region" description="Basic and acidic residues" evidence="2">
    <location>
        <begin position="1380"/>
        <end position="1401"/>
    </location>
</feature>
<feature type="compositionally biased region" description="Basic and acidic residues" evidence="2">
    <location>
        <begin position="701"/>
        <end position="718"/>
    </location>
</feature>
<feature type="region of interest" description="Disordered" evidence="2">
    <location>
        <begin position="658"/>
        <end position="722"/>
    </location>
</feature>
<dbReference type="SUPFAM" id="SSF48371">
    <property type="entry name" value="ARM repeat"/>
    <property type="match status" value="1"/>
</dbReference>
<feature type="transmembrane region" description="Helical" evidence="3">
    <location>
        <begin position="353"/>
        <end position="376"/>
    </location>
</feature>
<name>A0A0D9QLJ1_PLAFR</name>
<keyword evidence="1" id="KW-0677">Repeat</keyword>
<dbReference type="GO" id="GO:0005737">
    <property type="term" value="C:cytoplasm"/>
    <property type="evidence" value="ECO:0007669"/>
    <property type="project" value="TreeGrafter"/>
</dbReference>
<dbReference type="GeneID" id="24269081"/>
<gene>
    <name evidence="4" type="ORF">AK88_03767</name>
</gene>
<feature type="transmembrane region" description="Helical" evidence="3">
    <location>
        <begin position="852"/>
        <end position="872"/>
    </location>
</feature>
<dbReference type="PANTHER" id="PTHR10648:SF1">
    <property type="entry name" value="SERINE_THREONINE-PROTEIN PHOSPHATASE 4 REGULATORY SUBUNIT 1"/>
    <property type="match status" value="1"/>
</dbReference>
<dbReference type="OrthoDB" id="371480at2759"/>
<sequence>MSECLLMCIDRITVDTIYEEFLNQAKPQNTDAKMVNRQNGFFAKLTGLTSSVFNLSLENIHEAVDENLSTLERAVLYGNSSKKCRKIIFIKELVKSLNSIDYEDFKKVIYPLLVKLSNDKEEIQYELCCQMGDLCAYLLQSNNEPDGCGDIIKFLFPILERIIRNGQGGSVDGADVLANAMKALLILATHIKAKYRRNIIFPFILSLTGSEKFKNLGFVLLIKICHIFEREMVSRHLFPCIESFVWGKDEESKLFLSCYLHNICKIANEEELIIIFVMLKSLCNDSNDVIKIISMYNCVHLSCLYSKSLFLHFFVPLFNHFLKHTNLYIFYYALINILFFVCLFEDMDLIHPFYIHKIIFFFNNVFSSHLFTLNYLNDTAKRQSTYALVGGVPRGAEALSSPVGEAPSASVGEAPSAAVGEAPSVAVGEARKTEEQHPVAEANILSNPKADMPNGITPSEEERPSIDSSEMSQGQSSQDNLGRSDTPYVSSKDKSDVCERDHEGKREVHEEVTRKMNNASDEQNDVSQPVNIAELKGQVEAKQMGGSRYYSTSDNHVKEDYSDGVAQDKTLGGVNRGEEVTEAVQSGFSFSPSSSSLLESSNATSLLTSALPSSSTCSLVTPGSTSIFVNNGFINDLIISNNHSSVSVRQFFQVHGGEAGGGKEEVKGKESPLQEQRCTQEREGHDADEEEAKKVSVPLGGEEHTGEDKGEEKKKGDDPTYEGKYNDELLNLTYNDITYIDGIYNHDKTIDINQIKGWYFSEVDLIKGNMAYGATFLRKGGKMDVQRERRPRKIHLNQKENDIYNIEAVNVEAIKKKFLFDTPSNIIVSHNINAVYISALHMPTLILVLKEYFFRFFSHVFFFLCTYPYYIIRKTMASLFYEILVNFLEPADLLQMSVGELNEEEDMMIKFRQSEKDILLKRKNDVFTYPHLSKTDSTKQRSGTNYSTRKNFPQITQTFNVDYATYCNMKRIQSMQSVTSDEKVSNLDNSSSSGREVDESTPPTANEPTEKQKEEEVNYSKCGYSEGEIHEQVVKEMGEDVGRKMDKGSEGGLLERSNIIKRLQSEINANLQENDFFRNEENENFFFYKKFLHKYEAVYAKYIQRFRKYYSEDSFLFFFHFFICYFLRDSNVLVKKAILKRYDKMILLFPRPVQNVLMSYLSHVLDCKTLDYSLRKRVSKVVFRMLSCAEDAEVVRTFLFPLFLRLCKDDVATIRTYTASYFYLFLEKGCPQIYNFFKGGGEILPIEEYKKDRIMTNGEKFKLRSRYFTSGTEIALVKTVLMMFSRSCRFCDRQIFIKMCDGIINECPENLFLLYFLKPFVNLSVDKIKVVRTTWDKCVISQLKKKGHFLNAINIWAQQKEMHAEQGTTTTDTENFPMPNKKDSDNDNALDKTFDVHDLND</sequence>
<feature type="region of interest" description="Disordered" evidence="2">
    <location>
        <begin position="975"/>
        <end position="1018"/>
    </location>
</feature>
<feature type="compositionally biased region" description="Basic and acidic residues" evidence="2">
    <location>
        <begin position="1008"/>
        <end position="1018"/>
    </location>
</feature>
<dbReference type="InterPro" id="IPR016024">
    <property type="entry name" value="ARM-type_fold"/>
</dbReference>
<keyword evidence="3" id="KW-0472">Membrane</keyword>
<dbReference type="InterPro" id="IPR051023">
    <property type="entry name" value="PP2A_Regulatory_Subunit_A"/>
</dbReference>